<reference evidence="2 3" key="1">
    <citation type="journal article" date="2016" name="Antonie Van Leeuwenhoek">
        <title>Dongia soli sp. nov., isolated from soil from Dokdo, Korea.</title>
        <authorList>
            <person name="Kim D.U."/>
            <person name="Lee H."/>
            <person name="Kim H."/>
            <person name="Kim S.G."/>
            <person name="Ka J.O."/>
        </authorList>
    </citation>
    <scope>NUCLEOTIDE SEQUENCE [LARGE SCALE GENOMIC DNA]</scope>
    <source>
        <strain evidence="2 3">D78</strain>
    </source>
</reference>
<dbReference type="EMBL" id="JAXCLW010000003">
    <property type="protein sequence ID" value="MDY0883984.1"/>
    <property type="molecule type" value="Genomic_DNA"/>
</dbReference>
<feature type="domain" description="DUF1638" evidence="1">
    <location>
        <begin position="37"/>
        <end position="193"/>
    </location>
</feature>
<dbReference type="Pfam" id="PF07796">
    <property type="entry name" value="DUF1638"/>
    <property type="match status" value="1"/>
</dbReference>
<name>A0ABU5ED60_9PROT</name>
<evidence type="ECO:0000259" key="1">
    <source>
        <dbReference type="Pfam" id="PF07796"/>
    </source>
</evidence>
<comment type="caution">
    <text evidence="2">The sequence shown here is derived from an EMBL/GenBank/DDBJ whole genome shotgun (WGS) entry which is preliminary data.</text>
</comment>
<dbReference type="RefSeq" id="WP_320509045.1">
    <property type="nucleotide sequence ID" value="NZ_JAXCLW010000003.1"/>
</dbReference>
<evidence type="ECO:0000313" key="2">
    <source>
        <dbReference type="EMBL" id="MDY0883984.1"/>
    </source>
</evidence>
<organism evidence="2 3">
    <name type="scientific">Dongia soli</name>
    <dbReference type="NCBI Taxonomy" id="600628"/>
    <lineage>
        <taxon>Bacteria</taxon>
        <taxon>Pseudomonadati</taxon>
        <taxon>Pseudomonadota</taxon>
        <taxon>Alphaproteobacteria</taxon>
        <taxon>Rhodospirillales</taxon>
        <taxon>Dongiaceae</taxon>
        <taxon>Dongia</taxon>
    </lineage>
</organism>
<proteinExistence type="predicted"/>
<dbReference type="InterPro" id="IPR012437">
    <property type="entry name" value="DUF1638"/>
</dbReference>
<sequence>MAETADRTLFIACGALAREIVALKKAYGWDDTVEVTCLPAIWHNYPSRIPAGVKAKIQAGKRKFGRIFVLYGDCGTGGELDKVLAEEGVERIDGPHCYEFFTGSVDFNKLMDDEPGSFFLTDYMVRHFDRLIWQGLALDRHPELRDAYFGNYRRLVYLAQIDDPRLLEKAKVAAERLGLEFMHRRTGYGDLATFMAAKASN</sequence>
<dbReference type="Proteomes" id="UP001279642">
    <property type="component" value="Unassembled WGS sequence"/>
</dbReference>
<accession>A0ABU5ED60</accession>
<protein>
    <submittedName>
        <fullName evidence="2">DUF1638 domain-containing protein</fullName>
    </submittedName>
</protein>
<gene>
    <name evidence="2" type="ORF">SMD27_14120</name>
</gene>
<evidence type="ECO:0000313" key="3">
    <source>
        <dbReference type="Proteomes" id="UP001279642"/>
    </source>
</evidence>
<keyword evidence="3" id="KW-1185">Reference proteome</keyword>